<name>A0A6I8TNA7_AEDAE</name>
<dbReference type="GO" id="GO:0030276">
    <property type="term" value="F:clathrin binding"/>
    <property type="evidence" value="ECO:0007669"/>
    <property type="project" value="TreeGrafter"/>
</dbReference>
<dbReference type="Pfam" id="PF10193">
    <property type="entry name" value="Telomere_reg-2"/>
    <property type="match status" value="1"/>
</dbReference>
<dbReference type="GO" id="GO:0005886">
    <property type="term" value="C:plasma membrane"/>
    <property type="evidence" value="ECO:0007669"/>
    <property type="project" value="TreeGrafter"/>
</dbReference>
<feature type="compositionally biased region" description="Basic and acidic residues" evidence="1">
    <location>
        <begin position="190"/>
        <end position="210"/>
    </location>
</feature>
<feature type="region of interest" description="Disordered" evidence="1">
    <location>
        <begin position="1044"/>
        <end position="1076"/>
    </location>
</feature>
<dbReference type="InterPro" id="IPR016024">
    <property type="entry name" value="ARM-type_fold"/>
</dbReference>
<dbReference type="EnsemblMetazoa" id="AAEL013724-RB">
    <property type="protein sequence ID" value="AAEL013724-PB"/>
    <property type="gene ID" value="AAEL013724"/>
</dbReference>
<evidence type="ECO:0000313" key="2">
    <source>
        <dbReference type="EnsemblMetazoa" id="AAEL013724-PB"/>
    </source>
</evidence>
<feature type="region of interest" description="Disordered" evidence="1">
    <location>
        <begin position="169"/>
        <end position="265"/>
    </location>
</feature>
<reference evidence="2 3" key="1">
    <citation type="submission" date="2017-06" db="EMBL/GenBank/DDBJ databases">
        <title>Aedes aegypti genome working group (AGWG) sequencing and assembly.</title>
        <authorList>
            <consortium name="Aedes aegypti Genome Working Group (AGWG)"/>
            <person name="Matthews B.J."/>
        </authorList>
    </citation>
    <scope>NUCLEOTIDE SEQUENCE [LARGE SCALE GENOMIC DNA]</scope>
    <source>
        <strain evidence="2 3">LVP_AGWG</strain>
    </source>
</reference>
<dbReference type="Gene3D" id="1.25.40.90">
    <property type="match status" value="1"/>
</dbReference>
<dbReference type="SUPFAM" id="SSF48464">
    <property type="entry name" value="ENTH/VHS domain"/>
    <property type="match status" value="1"/>
</dbReference>
<dbReference type="PANTHER" id="PTHR12276">
    <property type="entry name" value="EPSIN/ENT-RELATED"/>
    <property type="match status" value="1"/>
</dbReference>
<sequence>MDKFISMWKVRELADKVTNVVMNYTEIEGKVREATNDEPWGPTGPLMQELAHATFTYEHFPEVMSMLWKRMLQDNKTNWRRTYKSLLLLNYLVRNGSERVVTSSREHIYDLRSLENYTFVDENGKDQGINVRHKVRELIDFIQDDDKLREERKKAKKNKDKYIGMSSDAMGGMRYGGGGGGGSEYGGYRDSWDRRTDERGYNEGKDRYEYDYQYDGEREDSDTESNGPHANRYYDKERSKSPATRQPSSTLSTHSGSGFSPSSSSTAAEKKINLNIKSPAAAAATVKAATIAAASKPAKKIDMGAAKNFGKSADLGINSPTHRNTHAEEIISTSDVGSGKPPSNEILEDLFRTCPAPPSVGSPSKDTDFDDFNPRADDTAASGTGPEFGDFESAFGKPAPKAATVGASSGGDDFADFGAFGSAPSAAPAAAAAATSDLFFGLSTSATPAAPVATGGVNLFGMSPQQSQPQMPQHSAANDLLSDLGGLSLGSTNVTHRDASGERRSTLQGCTRDLIALLQSVPEIRFEQQLDAIRRQLDHLLECLPGPRTPEQLIRFDDDQRTLDWVKYASDQYPDLLEELIARFDREFPGKEPHVDARIMRIFGIDYNHVFVVESLAMLTAADKVSQNREVLPFILSRLVQDGEYLGGCFVELSLNQTESTVTPSKHHHWHKSEQLVQILASIPNKVANVLQRDTPDTFLPERYSQIMLQQMLRAINSLAKITHLHTHLSYDTTFLAKLFSKLIVDYNFDKQSRYLQFSLRILTHWARFNDCQQRPLIAAICTGLSRPAVEVLAQIALREGIDLCNLFGSNDCTGDWNYVLTKKIPLFCSFSQDAIVENLIYLLARVFEAELKALSLELVTVWSSRTGIQKTSFEQHLYLSKLLVLSMTYLNQSKNGKLTAVEMREFRRLLFRGLKCHLESPVKEMRCVGMIVSEVILGYFDASDVEEANKLKFDYDGFDKDTLNLVDCLRNFKNRCRFVEDELSQNLISSEEAPIDQLIEKLFESGSSETQLPSYESSQSQTVEPVVTEVEVLSLKSSDFKISTKHGDSDDSELDSDDDLEPYDMSNDTNLEQEQHRPKYLLDLREILLDTSDQHPPARFELAIQAAPELIQQQLPNNDIKLALDLLQIILPLEARVYMENFQEYKFSALTAICSTYPKECAEYLCREFHSELSKYSLNRRILMLDILAQTAKVLSNLDSTNHQSKTTTSEQPELTPTPKNALDLKFREENELLRKRQLAERIVRERIAGKTRHITSQRSTASSSVGSKLPTANRFSDVAGWFFFPLLRGFGSKQFLFTANLKFQYDADNLLLTTFLQTLSILMICAENCPIGRKFARELLNLSVMLRFSEEPKVRLSVLQVLSSIFLALPKAILRQDFYMDIVELKQWLEECVQASVVKGEPNEECREFARNVLVMCYGALAED</sequence>
<dbReference type="InterPro" id="IPR038528">
    <property type="entry name" value="TEL2_C_sf"/>
</dbReference>
<feature type="compositionally biased region" description="Acidic residues" evidence="1">
    <location>
        <begin position="1051"/>
        <end position="1063"/>
    </location>
</feature>
<accession>A0A6I8TNA7</accession>
<feature type="compositionally biased region" description="Acidic residues" evidence="1">
    <location>
        <begin position="212"/>
        <end position="223"/>
    </location>
</feature>
<dbReference type="InterPro" id="IPR008942">
    <property type="entry name" value="ENTH_VHS"/>
</dbReference>
<dbReference type="InterPro" id="IPR013809">
    <property type="entry name" value="ENTH"/>
</dbReference>
<feature type="region of interest" description="Disordered" evidence="1">
    <location>
        <begin position="353"/>
        <end position="391"/>
    </location>
</feature>
<organism evidence="2 3">
    <name type="scientific">Aedes aegypti</name>
    <name type="common">Yellowfever mosquito</name>
    <name type="synonym">Culex aegypti</name>
    <dbReference type="NCBI Taxonomy" id="7159"/>
    <lineage>
        <taxon>Eukaryota</taxon>
        <taxon>Metazoa</taxon>
        <taxon>Ecdysozoa</taxon>
        <taxon>Arthropoda</taxon>
        <taxon>Hexapoda</taxon>
        <taxon>Insecta</taxon>
        <taxon>Pterygota</taxon>
        <taxon>Neoptera</taxon>
        <taxon>Endopterygota</taxon>
        <taxon>Diptera</taxon>
        <taxon>Nematocera</taxon>
        <taxon>Culicoidea</taxon>
        <taxon>Culicidae</taxon>
        <taxon>Culicinae</taxon>
        <taxon>Aedini</taxon>
        <taxon>Aedes</taxon>
        <taxon>Stegomyia</taxon>
    </lineage>
</organism>
<proteinExistence type="predicted"/>
<gene>
    <name evidence="2" type="primary">5578517</name>
</gene>
<feature type="compositionally biased region" description="Gly residues" evidence="1">
    <location>
        <begin position="173"/>
        <end position="185"/>
    </location>
</feature>
<dbReference type="CDD" id="cd16989">
    <property type="entry name" value="ENTH_EpsinR"/>
    <property type="match status" value="1"/>
</dbReference>
<evidence type="ECO:0000313" key="3">
    <source>
        <dbReference type="Proteomes" id="UP000008820"/>
    </source>
</evidence>
<feature type="compositionally biased region" description="Polar residues" evidence="1">
    <location>
        <begin position="1200"/>
        <end position="1220"/>
    </location>
</feature>
<dbReference type="PANTHER" id="PTHR12276:SF45">
    <property type="entry name" value="CLATHRIN INTERACTOR 1"/>
    <property type="match status" value="1"/>
</dbReference>
<protein>
    <submittedName>
        <fullName evidence="2">Uncharacterized protein</fullName>
    </submittedName>
</protein>
<dbReference type="PROSITE" id="PS50942">
    <property type="entry name" value="ENTH"/>
    <property type="match status" value="1"/>
</dbReference>
<feature type="compositionally biased region" description="Low complexity" evidence="1">
    <location>
        <begin position="252"/>
        <end position="265"/>
    </location>
</feature>
<dbReference type="GO" id="GO:0006897">
    <property type="term" value="P:endocytosis"/>
    <property type="evidence" value="ECO:0007669"/>
    <property type="project" value="TreeGrafter"/>
</dbReference>
<dbReference type="Proteomes" id="UP000008820">
    <property type="component" value="Chromosome 1"/>
</dbReference>
<dbReference type="GO" id="GO:0030125">
    <property type="term" value="C:clathrin vesicle coat"/>
    <property type="evidence" value="ECO:0007669"/>
    <property type="project" value="TreeGrafter"/>
</dbReference>
<feature type="region of interest" description="Disordered" evidence="1">
    <location>
        <begin position="1200"/>
        <end position="1221"/>
    </location>
</feature>
<reference evidence="2" key="2">
    <citation type="submission" date="2020-05" db="UniProtKB">
        <authorList>
            <consortium name="EnsemblMetazoa"/>
        </authorList>
    </citation>
    <scope>IDENTIFICATION</scope>
    <source>
        <strain evidence="2">LVP_AGWG</strain>
    </source>
</reference>
<dbReference type="Pfam" id="PF01417">
    <property type="entry name" value="ENTH"/>
    <property type="match status" value="1"/>
</dbReference>
<dbReference type="GO" id="GO:0005543">
    <property type="term" value="F:phospholipid binding"/>
    <property type="evidence" value="ECO:0007669"/>
    <property type="project" value="TreeGrafter"/>
</dbReference>
<evidence type="ECO:0000256" key="1">
    <source>
        <dbReference type="SAM" id="MobiDB-lite"/>
    </source>
</evidence>
<keyword evidence="3" id="KW-1185">Reference proteome</keyword>
<dbReference type="FunCoup" id="A0A6I8TNA7">
    <property type="interactions" value="515"/>
</dbReference>
<dbReference type="SMART" id="SM00273">
    <property type="entry name" value="ENTH"/>
    <property type="match status" value="1"/>
</dbReference>
<dbReference type="OrthoDB" id="4033880at2759"/>
<dbReference type="InParanoid" id="A0A6I8TNA7"/>
<dbReference type="Gene3D" id="1.25.40.720">
    <property type="entry name" value="Telomere length regulation protein 2, C-terminal domain"/>
    <property type="match status" value="2"/>
</dbReference>
<feature type="compositionally biased region" description="Polar residues" evidence="1">
    <location>
        <begin position="241"/>
        <end position="251"/>
    </location>
</feature>
<dbReference type="InterPro" id="IPR019337">
    <property type="entry name" value="Telomere_length_regulation_dom"/>
</dbReference>
<dbReference type="GO" id="GO:0005768">
    <property type="term" value="C:endosome"/>
    <property type="evidence" value="ECO:0007669"/>
    <property type="project" value="TreeGrafter"/>
</dbReference>
<dbReference type="FunFam" id="1.25.40.90:FF:000006">
    <property type="entry name" value="Clathrin interactor 1"/>
    <property type="match status" value="1"/>
</dbReference>
<dbReference type="SUPFAM" id="SSF48371">
    <property type="entry name" value="ARM repeat"/>
    <property type="match status" value="1"/>
</dbReference>